<sequence length="263" mass="28779">MPTVDVSLTASVPSEQHAVLRDEQLNAVHKVLLRYCGRLTGSTAGAEDLAQETMVRALPFLMGSQPHPNATAYLFCIAKNVWTDVQKRRGIERRYQVQLACQETGVVQDDPATGVASEEAISMLLTHLTARQLSIYLLRDILAYSTSEVAQLMKMTETAVKASLRRARSHVGRIRESEMGGHRSQHTGGLVAPVLLQAYVHAVRRGDTHTLLQLAQVDATAVLRASERVLGMPLQKVTGRPASRRYHAEGSSRIPGLDRALAA</sequence>
<protein>
    <recommendedName>
        <fullName evidence="6">RNA polymerase sigma factor</fullName>
    </recommendedName>
</protein>
<accession>A0ABY6ZG84</accession>
<evidence type="ECO:0000256" key="1">
    <source>
        <dbReference type="ARBA" id="ARBA00010641"/>
    </source>
</evidence>
<dbReference type="Gene3D" id="1.10.10.10">
    <property type="entry name" value="Winged helix-like DNA-binding domain superfamily/Winged helix DNA-binding domain"/>
    <property type="match status" value="1"/>
</dbReference>
<feature type="region of interest" description="Disordered" evidence="7">
    <location>
        <begin position="240"/>
        <end position="263"/>
    </location>
</feature>
<feature type="domain" description="RNA polymerase sigma factor 70 region 4 type 2" evidence="9">
    <location>
        <begin position="119"/>
        <end position="170"/>
    </location>
</feature>
<dbReference type="PROSITE" id="PS01063">
    <property type="entry name" value="SIGMA70_ECF"/>
    <property type="match status" value="1"/>
</dbReference>
<evidence type="ECO:0000256" key="6">
    <source>
        <dbReference type="RuleBase" id="RU000716"/>
    </source>
</evidence>
<proteinExistence type="inferred from homology"/>
<dbReference type="InterPro" id="IPR013249">
    <property type="entry name" value="RNA_pol_sigma70_r4_t2"/>
</dbReference>
<evidence type="ECO:0000313" key="10">
    <source>
        <dbReference type="EMBL" id="WAH41918.1"/>
    </source>
</evidence>
<keyword evidence="4 6" id="KW-0238">DNA-binding</keyword>
<evidence type="ECO:0000259" key="9">
    <source>
        <dbReference type="Pfam" id="PF08281"/>
    </source>
</evidence>
<dbReference type="InterPro" id="IPR036388">
    <property type="entry name" value="WH-like_DNA-bd_sf"/>
</dbReference>
<evidence type="ECO:0000256" key="4">
    <source>
        <dbReference type="ARBA" id="ARBA00023125"/>
    </source>
</evidence>
<keyword evidence="5 6" id="KW-0804">Transcription</keyword>
<dbReference type="EMBL" id="CP104067">
    <property type="protein sequence ID" value="WAH41918.1"/>
    <property type="molecule type" value="Genomic_DNA"/>
</dbReference>
<keyword evidence="11" id="KW-1185">Reference proteome</keyword>
<dbReference type="Gene3D" id="1.10.1740.10">
    <property type="match status" value="1"/>
</dbReference>
<name>A0ABY6ZG84_9BACL</name>
<dbReference type="InterPro" id="IPR000838">
    <property type="entry name" value="RNA_pol_sigma70_ECF_CS"/>
</dbReference>
<feature type="domain" description="RNA polymerase sigma-70 region 2" evidence="8">
    <location>
        <begin position="28"/>
        <end position="88"/>
    </location>
</feature>
<dbReference type="Pfam" id="PF04542">
    <property type="entry name" value="Sigma70_r2"/>
    <property type="match status" value="1"/>
</dbReference>
<evidence type="ECO:0000256" key="2">
    <source>
        <dbReference type="ARBA" id="ARBA00023015"/>
    </source>
</evidence>
<organism evidence="10 11">
    <name type="scientific">Alicyclobacillus fastidiosus</name>
    <dbReference type="NCBI Taxonomy" id="392011"/>
    <lineage>
        <taxon>Bacteria</taxon>
        <taxon>Bacillati</taxon>
        <taxon>Bacillota</taxon>
        <taxon>Bacilli</taxon>
        <taxon>Bacillales</taxon>
        <taxon>Alicyclobacillaceae</taxon>
        <taxon>Alicyclobacillus</taxon>
    </lineage>
</organism>
<keyword evidence="3 6" id="KW-0731">Sigma factor</keyword>
<dbReference type="SUPFAM" id="SSF88946">
    <property type="entry name" value="Sigma2 domain of RNA polymerase sigma factors"/>
    <property type="match status" value="1"/>
</dbReference>
<reference evidence="10" key="1">
    <citation type="submission" date="2022-08" db="EMBL/GenBank/DDBJ databases">
        <title>Alicyclobacillus fastidiosus DSM 17978, complete genome.</title>
        <authorList>
            <person name="Wang Q."/>
            <person name="Cai R."/>
            <person name="Wang Z."/>
        </authorList>
    </citation>
    <scope>NUCLEOTIDE SEQUENCE</scope>
    <source>
        <strain evidence="10">DSM 17978</strain>
    </source>
</reference>
<gene>
    <name evidence="10" type="ORF">NZD89_27585</name>
</gene>
<evidence type="ECO:0000256" key="7">
    <source>
        <dbReference type="SAM" id="MobiDB-lite"/>
    </source>
</evidence>
<evidence type="ECO:0000313" key="11">
    <source>
        <dbReference type="Proteomes" id="UP001164761"/>
    </source>
</evidence>
<evidence type="ECO:0000259" key="8">
    <source>
        <dbReference type="Pfam" id="PF04542"/>
    </source>
</evidence>
<dbReference type="NCBIfam" id="TIGR02937">
    <property type="entry name" value="sigma70-ECF"/>
    <property type="match status" value="1"/>
</dbReference>
<dbReference type="InterPro" id="IPR013324">
    <property type="entry name" value="RNA_pol_sigma_r3/r4-like"/>
</dbReference>
<comment type="similarity">
    <text evidence="1 6">Belongs to the sigma-70 factor family. ECF subfamily.</text>
</comment>
<dbReference type="InterPro" id="IPR039425">
    <property type="entry name" value="RNA_pol_sigma-70-like"/>
</dbReference>
<dbReference type="PANTHER" id="PTHR43133">
    <property type="entry name" value="RNA POLYMERASE ECF-TYPE SIGMA FACTO"/>
    <property type="match status" value="1"/>
</dbReference>
<evidence type="ECO:0000256" key="5">
    <source>
        <dbReference type="ARBA" id="ARBA00023163"/>
    </source>
</evidence>
<dbReference type="PANTHER" id="PTHR43133:SF8">
    <property type="entry name" value="RNA POLYMERASE SIGMA FACTOR HI_1459-RELATED"/>
    <property type="match status" value="1"/>
</dbReference>
<dbReference type="RefSeq" id="WP_268005817.1">
    <property type="nucleotide sequence ID" value="NZ_BSUT01000001.1"/>
</dbReference>
<dbReference type="Proteomes" id="UP001164761">
    <property type="component" value="Chromosome"/>
</dbReference>
<dbReference type="InterPro" id="IPR007627">
    <property type="entry name" value="RNA_pol_sigma70_r2"/>
</dbReference>
<dbReference type="InterPro" id="IPR014284">
    <property type="entry name" value="RNA_pol_sigma-70_dom"/>
</dbReference>
<dbReference type="InterPro" id="IPR013325">
    <property type="entry name" value="RNA_pol_sigma_r2"/>
</dbReference>
<dbReference type="Pfam" id="PF08281">
    <property type="entry name" value="Sigma70_r4_2"/>
    <property type="match status" value="1"/>
</dbReference>
<keyword evidence="2 6" id="KW-0805">Transcription regulation</keyword>
<dbReference type="SUPFAM" id="SSF88659">
    <property type="entry name" value="Sigma3 and sigma4 domains of RNA polymerase sigma factors"/>
    <property type="match status" value="1"/>
</dbReference>
<evidence type="ECO:0000256" key="3">
    <source>
        <dbReference type="ARBA" id="ARBA00023082"/>
    </source>
</evidence>